<reference evidence="14" key="1">
    <citation type="submission" date="2025-08" db="UniProtKB">
        <authorList>
            <consortium name="RefSeq"/>
        </authorList>
    </citation>
    <scope>IDENTIFICATION</scope>
    <source>
        <strain evidence="14">USDA-PBARC FA_bdor</strain>
        <tissue evidence="14">Whole organism</tissue>
    </source>
</reference>
<gene>
    <name evidence="14" type="primary">WRNexo</name>
</gene>
<name>A0A9R1U7R2_9HYME</name>
<dbReference type="KEGG" id="fas:105271949"/>
<evidence type="ECO:0000259" key="12">
    <source>
        <dbReference type="SMART" id="SM00474"/>
    </source>
</evidence>
<dbReference type="CDD" id="cd06141">
    <property type="entry name" value="WRN_exo"/>
    <property type="match status" value="1"/>
</dbReference>
<keyword evidence="6" id="KW-0460">Magnesium</keyword>
<dbReference type="InterPro" id="IPR051132">
    <property type="entry name" value="3-5_Exonuclease_domain"/>
</dbReference>
<comment type="subcellular location">
    <subcellularLocation>
        <location evidence="1">Nucleus</location>
    </subcellularLocation>
</comment>
<evidence type="ECO:0000256" key="8">
    <source>
        <dbReference type="ARBA" id="ARBA00037949"/>
    </source>
</evidence>
<feature type="domain" description="3'-5' exonuclease" evidence="12">
    <location>
        <begin position="60"/>
        <end position="248"/>
    </location>
</feature>
<dbReference type="Gene3D" id="3.30.420.10">
    <property type="entry name" value="Ribonuclease H-like superfamily/Ribonuclease H"/>
    <property type="match status" value="1"/>
</dbReference>
<keyword evidence="13" id="KW-1185">Reference proteome</keyword>
<dbReference type="SMART" id="SM00474">
    <property type="entry name" value="35EXOc"/>
    <property type="match status" value="1"/>
</dbReference>
<accession>A0A9R1U7R2</accession>
<dbReference type="PANTHER" id="PTHR13620">
    <property type="entry name" value="3-5 EXONUCLEASE"/>
    <property type="match status" value="1"/>
</dbReference>
<keyword evidence="2" id="KW-0540">Nuclease</keyword>
<dbReference type="InterPro" id="IPR012337">
    <property type="entry name" value="RNaseH-like_sf"/>
</dbReference>
<dbReference type="GO" id="GO:0008408">
    <property type="term" value="F:3'-5' exonuclease activity"/>
    <property type="evidence" value="ECO:0007669"/>
    <property type="project" value="InterPro"/>
</dbReference>
<keyword evidence="4" id="KW-0378">Hydrolase</keyword>
<evidence type="ECO:0000256" key="6">
    <source>
        <dbReference type="ARBA" id="ARBA00022842"/>
    </source>
</evidence>
<evidence type="ECO:0000313" key="14">
    <source>
        <dbReference type="RefSeq" id="XP_011312086.1"/>
    </source>
</evidence>
<evidence type="ECO:0000256" key="1">
    <source>
        <dbReference type="ARBA" id="ARBA00004123"/>
    </source>
</evidence>
<dbReference type="Proteomes" id="UP000694866">
    <property type="component" value="Unplaced"/>
</dbReference>
<evidence type="ECO:0000256" key="4">
    <source>
        <dbReference type="ARBA" id="ARBA00022801"/>
    </source>
</evidence>
<evidence type="ECO:0000256" key="5">
    <source>
        <dbReference type="ARBA" id="ARBA00022839"/>
    </source>
</evidence>
<evidence type="ECO:0000256" key="11">
    <source>
        <dbReference type="ARBA" id="ARBA00045901"/>
    </source>
</evidence>
<dbReference type="GeneID" id="105271949"/>
<comment type="similarity">
    <text evidence="8">Belongs to the WRNexo family.</text>
</comment>
<dbReference type="InterPro" id="IPR036397">
    <property type="entry name" value="RNaseH_sf"/>
</dbReference>
<dbReference type="CTD" id="42208"/>
<dbReference type="GO" id="GO:0006139">
    <property type="term" value="P:nucleobase-containing compound metabolic process"/>
    <property type="evidence" value="ECO:0007669"/>
    <property type="project" value="InterPro"/>
</dbReference>
<dbReference type="PANTHER" id="PTHR13620:SF109">
    <property type="entry name" value="3'-5' EXONUCLEASE"/>
    <property type="match status" value="1"/>
</dbReference>
<organism evidence="13 14">
    <name type="scientific">Fopius arisanus</name>
    <dbReference type="NCBI Taxonomy" id="64838"/>
    <lineage>
        <taxon>Eukaryota</taxon>
        <taxon>Metazoa</taxon>
        <taxon>Ecdysozoa</taxon>
        <taxon>Arthropoda</taxon>
        <taxon>Hexapoda</taxon>
        <taxon>Insecta</taxon>
        <taxon>Pterygota</taxon>
        <taxon>Neoptera</taxon>
        <taxon>Endopterygota</taxon>
        <taxon>Hymenoptera</taxon>
        <taxon>Apocrita</taxon>
        <taxon>Ichneumonoidea</taxon>
        <taxon>Braconidae</taxon>
        <taxon>Opiinae</taxon>
        <taxon>Fopius</taxon>
    </lineage>
</organism>
<evidence type="ECO:0000313" key="13">
    <source>
        <dbReference type="Proteomes" id="UP000694866"/>
    </source>
</evidence>
<dbReference type="GO" id="GO:0046872">
    <property type="term" value="F:metal ion binding"/>
    <property type="evidence" value="ECO:0007669"/>
    <property type="project" value="UniProtKB-KW"/>
</dbReference>
<evidence type="ECO:0000256" key="7">
    <source>
        <dbReference type="ARBA" id="ARBA00023242"/>
    </source>
</evidence>
<dbReference type="SUPFAM" id="SSF53098">
    <property type="entry name" value="Ribonuclease H-like"/>
    <property type="match status" value="1"/>
</dbReference>
<evidence type="ECO:0000256" key="9">
    <source>
        <dbReference type="ARBA" id="ARBA00040531"/>
    </source>
</evidence>
<keyword evidence="5" id="KW-0269">Exonuclease</keyword>
<dbReference type="RefSeq" id="XP_011312086.1">
    <property type="nucleotide sequence ID" value="XM_011313784.1"/>
</dbReference>
<comment type="function">
    <text evidence="11">Has exonuclease activity on both single-stranded and duplex templates bearing overhangs, but not blunt ended duplex DNA, and cleaves in a 3'-5' direction. Essential for the formation of DNA replication focal centers. Has an important role in maintaining genome stability.</text>
</comment>
<dbReference type="GO" id="GO:0005634">
    <property type="term" value="C:nucleus"/>
    <property type="evidence" value="ECO:0007669"/>
    <property type="project" value="UniProtKB-SubCell"/>
</dbReference>
<dbReference type="OrthoDB" id="10261556at2759"/>
<evidence type="ECO:0000256" key="10">
    <source>
        <dbReference type="ARBA" id="ARBA00042761"/>
    </source>
</evidence>
<evidence type="ECO:0000256" key="3">
    <source>
        <dbReference type="ARBA" id="ARBA00022723"/>
    </source>
</evidence>
<proteinExistence type="inferred from homology"/>
<dbReference type="InterPro" id="IPR002562">
    <property type="entry name" value="3'-5'_exonuclease_dom"/>
</dbReference>
<dbReference type="Pfam" id="PF01612">
    <property type="entry name" value="DNA_pol_A_exo1"/>
    <property type="match status" value="1"/>
</dbReference>
<keyword evidence="3" id="KW-0479">Metal-binding</keyword>
<dbReference type="GO" id="GO:0003676">
    <property type="term" value="F:nucleic acid binding"/>
    <property type="evidence" value="ECO:0007669"/>
    <property type="project" value="InterPro"/>
</dbReference>
<keyword evidence="7" id="KW-0539">Nucleus</keyword>
<protein>
    <recommendedName>
        <fullName evidence="9">3'-5' exonuclease</fullName>
    </recommendedName>
    <alternativeName>
        <fullName evidence="10">Werner Syndrome-like exonuclease</fullName>
    </alternativeName>
</protein>
<dbReference type="AlphaFoldDB" id="A0A9R1U7R2"/>
<sequence>MSPTIGAKDKPKDQVIEGRVTRSSIRHLPDNLKKEFLKEEEVDKDPIIEDLPPILFTGKLYYVTDFEGCAMLCDQIIERIEKHPDVIVPIGFDLEWPFSFQTGSGKTALAQLCVSENTCHLLHIHGLDKLPKGLIVLLSHPRVKLVGVNIKNDIWKLGRDFKEFPSKQVVDNNCIDCGPFANEIYKRSCRWSLERLTAYILKKKISKDDKVRKSKWHILPLSEEQKTYAATDAYVSLLLYLTIQKKARELTLEKEKIPNPQEN</sequence>
<evidence type="ECO:0000256" key="2">
    <source>
        <dbReference type="ARBA" id="ARBA00022722"/>
    </source>
</evidence>